<comment type="caution">
    <text evidence="2">The sequence shown here is derived from an EMBL/GenBank/DDBJ whole genome shotgun (WGS) entry which is preliminary data.</text>
</comment>
<organism evidence="2">
    <name type="scientific">marine sediment metagenome</name>
    <dbReference type="NCBI Taxonomy" id="412755"/>
    <lineage>
        <taxon>unclassified sequences</taxon>
        <taxon>metagenomes</taxon>
        <taxon>ecological metagenomes</taxon>
    </lineage>
</organism>
<dbReference type="AlphaFoldDB" id="A0A0F9TQ17"/>
<reference evidence="2" key="1">
    <citation type="journal article" date="2015" name="Nature">
        <title>Complex archaea that bridge the gap between prokaryotes and eukaryotes.</title>
        <authorList>
            <person name="Spang A."/>
            <person name="Saw J.H."/>
            <person name="Jorgensen S.L."/>
            <person name="Zaremba-Niedzwiedzka K."/>
            <person name="Martijn J."/>
            <person name="Lind A.E."/>
            <person name="van Eijk R."/>
            <person name="Schleper C."/>
            <person name="Guy L."/>
            <person name="Ettema T.J."/>
        </authorList>
    </citation>
    <scope>NUCLEOTIDE SEQUENCE</scope>
</reference>
<feature type="region of interest" description="Disordered" evidence="1">
    <location>
        <begin position="46"/>
        <end position="87"/>
    </location>
</feature>
<proteinExistence type="predicted"/>
<dbReference type="EMBL" id="LAZR01000215">
    <property type="protein sequence ID" value="KKN81409.1"/>
    <property type="molecule type" value="Genomic_DNA"/>
</dbReference>
<evidence type="ECO:0000256" key="1">
    <source>
        <dbReference type="SAM" id="MobiDB-lite"/>
    </source>
</evidence>
<protein>
    <submittedName>
        <fullName evidence="2">Uncharacterized protein</fullName>
    </submittedName>
</protein>
<name>A0A0F9TQ17_9ZZZZ</name>
<gene>
    <name evidence="2" type="ORF">LCGC14_0320220</name>
</gene>
<sequence>MTENNPTPWIVRAEGGVYMVIDANNDIVKGGLKKAEALAMLEGKTAPPIKAPDVGPPETAAATAEDTDAESPPPMMPSKGRRRGRSK</sequence>
<accession>A0A0F9TQ17</accession>
<evidence type="ECO:0000313" key="2">
    <source>
        <dbReference type="EMBL" id="KKN81409.1"/>
    </source>
</evidence>